<dbReference type="RefSeq" id="WP_379726414.1">
    <property type="nucleotide sequence ID" value="NZ_JBHRYJ010000002.1"/>
</dbReference>
<dbReference type="Pfam" id="PF00348">
    <property type="entry name" value="polyprenyl_synt"/>
    <property type="match status" value="1"/>
</dbReference>
<evidence type="ECO:0000256" key="5">
    <source>
        <dbReference type="ARBA" id="ARBA00022842"/>
    </source>
</evidence>
<dbReference type="InterPro" id="IPR000092">
    <property type="entry name" value="Polyprenyl_synt"/>
</dbReference>
<protein>
    <submittedName>
        <fullName evidence="8">Polyprenyl synthetase family protein</fullName>
        <ecNumber evidence="8">2.5.1.-</ecNumber>
    </submittedName>
</protein>
<dbReference type="SUPFAM" id="SSF48576">
    <property type="entry name" value="Terpenoid synthases"/>
    <property type="match status" value="1"/>
</dbReference>
<evidence type="ECO:0000256" key="4">
    <source>
        <dbReference type="ARBA" id="ARBA00022723"/>
    </source>
</evidence>
<name>A0ABV7VFI7_9PROT</name>
<reference evidence="9" key="1">
    <citation type="journal article" date="2019" name="Int. J. Syst. Evol. Microbiol.">
        <title>The Global Catalogue of Microorganisms (GCM) 10K type strain sequencing project: providing services to taxonomists for standard genome sequencing and annotation.</title>
        <authorList>
            <consortium name="The Broad Institute Genomics Platform"/>
            <consortium name="The Broad Institute Genome Sequencing Center for Infectious Disease"/>
            <person name="Wu L."/>
            <person name="Ma J."/>
        </authorList>
    </citation>
    <scope>NUCLEOTIDE SEQUENCE [LARGE SCALE GENOMIC DNA]</scope>
    <source>
        <strain evidence="9">KCTC 42182</strain>
    </source>
</reference>
<dbReference type="EC" id="2.5.1.-" evidence="8"/>
<evidence type="ECO:0000313" key="8">
    <source>
        <dbReference type="EMBL" id="MFC3676218.1"/>
    </source>
</evidence>
<dbReference type="Proteomes" id="UP001595711">
    <property type="component" value="Unassembled WGS sequence"/>
</dbReference>
<organism evidence="8 9">
    <name type="scientific">Ferrovibrio xuzhouensis</name>
    <dbReference type="NCBI Taxonomy" id="1576914"/>
    <lineage>
        <taxon>Bacteria</taxon>
        <taxon>Pseudomonadati</taxon>
        <taxon>Pseudomonadota</taxon>
        <taxon>Alphaproteobacteria</taxon>
        <taxon>Rhodospirillales</taxon>
        <taxon>Rhodospirillaceae</taxon>
        <taxon>Ferrovibrio</taxon>
    </lineage>
</organism>
<evidence type="ECO:0000256" key="6">
    <source>
        <dbReference type="ARBA" id="ARBA00023229"/>
    </source>
</evidence>
<dbReference type="CDD" id="cd00685">
    <property type="entry name" value="Trans_IPPS_HT"/>
    <property type="match status" value="1"/>
</dbReference>
<accession>A0ABV7VFI7</accession>
<dbReference type="SFLD" id="SFLDG01017">
    <property type="entry name" value="Polyprenyl_Transferase_Like"/>
    <property type="match status" value="1"/>
</dbReference>
<keyword evidence="6" id="KW-0414">Isoprene biosynthesis</keyword>
<keyword evidence="9" id="KW-1185">Reference proteome</keyword>
<dbReference type="PANTHER" id="PTHR43281">
    <property type="entry name" value="FARNESYL DIPHOSPHATE SYNTHASE"/>
    <property type="match status" value="1"/>
</dbReference>
<dbReference type="EMBL" id="JBHRYJ010000002">
    <property type="protein sequence ID" value="MFC3676218.1"/>
    <property type="molecule type" value="Genomic_DNA"/>
</dbReference>
<sequence length="304" mass="31606">MTESSPALAAARDEVAAAVETMLDRLLPQPEGSTARLDEAMRYACLGGGKRFRPFLTVACGDLFGVPRPRSLRAGAAIEMLHGYSLVHDDLPCMDDDDLRRGRPTVHRAFDEATAVLAGDGLQAEAFAVLADPATHPDPGVRAELVAGLAAAAGARGMVGGQAIDLAAEVRTAAGRPLDYAEIAGLQALKTGALIRFAAEAGAVLGQALLEEKAVLRDYAAEMGLAFQIADDILDHEGTVAELGKAIGKDAGAGKATFVSLLGLEEARAKARALTTSAQARLDRFGPPAAVLQALAEFVITRRS</sequence>
<proteinExistence type="inferred from homology"/>
<evidence type="ECO:0000256" key="3">
    <source>
        <dbReference type="ARBA" id="ARBA00022679"/>
    </source>
</evidence>
<evidence type="ECO:0000256" key="2">
    <source>
        <dbReference type="ARBA" id="ARBA00006706"/>
    </source>
</evidence>
<dbReference type="PANTHER" id="PTHR43281:SF1">
    <property type="entry name" value="FARNESYL DIPHOSPHATE SYNTHASE"/>
    <property type="match status" value="1"/>
</dbReference>
<keyword evidence="5" id="KW-0460">Magnesium</keyword>
<dbReference type="SFLD" id="SFLDS00005">
    <property type="entry name" value="Isoprenoid_Synthase_Type_I"/>
    <property type="match status" value="1"/>
</dbReference>
<dbReference type="NCBIfam" id="NF045485">
    <property type="entry name" value="FPPsyn"/>
    <property type="match status" value="1"/>
</dbReference>
<evidence type="ECO:0000256" key="1">
    <source>
        <dbReference type="ARBA" id="ARBA00001946"/>
    </source>
</evidence>
<gene>
    <name evidence="8" type="ORF">ACFOOQ_11730</name>
</gene>
<dbReference type="Gene3D" id="1.10.600.10">
    <property type="entry name" value="Farnesyl Diphosphate Synthase"/>
    <property type="match status" value="1"/>
</dbReference>
<comment type="similarity">
    <text evidence="2 7">Belongs to the FPP/GGPP synthase family.</text>
</comment>
<dbReference type="InterPro" id="IPR053378">
    <property type="entry name" value="Prenyl_diphosphate_synthase"/>
</dbReference>
<keyword evidence="3 7" id="KW-0808">Transferase</keyword>
<comment type="cofactor">
    <cofactor evidence="1">
        <name>Mg(2+)</name>
        <dbReference type="ChEBI" id="CHEBI:18420"/>
    </cofactor>
</comment>
<dbReference type="PROSITE" id="PS00444">
    <property type="entry name" value="POLYPRENYL_SYNTHASE_2"/>
    <property type="match status" value="1"/>
</dbReference>
<dbReference type="InterPro" id="IPR033749">
    <property type="entry name" value="Polyprenyl_synt_CS"/>
</dbReference>
<keyword evidence="4" id="KW-0479">Metal-binding</keyword>
<dbReference type="InterPro" id="IPR008949">
    <property type="entry name" value="Isoprenoid_synthase_dom_sf"/>
</dbReference>
<evidence type="ECO:0000313" key="9">
    <source>
        <dbReference type="Proteomes" id="UP001595711"/>
    </source>
</evidence>
<dbReference type="PROSITE" id="PS00723">
    <property type="entry name" value="POLYPRENYL_SYNTHASE_1"/>
    <property type="match status" value="1"/>
</dbReference>
<evidence type="ECO:0000256" key="7">
    <source>
        <dbReference type="RuleBase" id="RU004466"/>
    </source>
</evidence>
<comment type="caution">
    <text evidence="8">The sequence shown here is derived from an EMBL/GenBank/DDBJ whole genome shotgun (WGS) entry which is preliminary data.</text>
</comment>
<dbReference type="GO" id="GO:0016740">
    <property type="term" value="F:transferase activity"/>
    <property type="evidence" value="ECO:0007669"/>
    <property type="project" value="UniProtKB-KW"/>
</dbReference>